<gene>
    <name evidence="1" type="ORF">PR048_022684</name>
</gene>
<dbReference type="EMBL" id="JARBHB010000009">
    <property type="protein sequence ID" value="KAJ8874795.1"/>
    <property type="molecule type" value="Genomic_DNA"/>
</dbReference>
<name>A0ABQ9GRW2_9NEOP</name>
<comment type="caution">
    <text evidence="1">The sequence shown here is derived from an EMBL/GenBank/DDBJ whole genome shotgun (WGS) entry which is preliminary data.</text>
</comment>
<sequence>MGRNKQQLIKLISQEMVMRSCKIFQAEGDADMDITKAAVNSALDNSTTLIGEDTDLSVLLLHYAERHPKMSCAYSYYFFTHSRDVIPHSVFMVLVKKTVFQKLLNGDRFLHSCASAFTLSGKNPLI</sequence>
<keyword evidence="2" id="KW-1185">Reference proteome</keyword>
<evidence type="ECO:0000313" key="1">
    <source>
        <dbReference type="EMBL" id="KAJ8874795.1"/>
    </source>
</evidence>
<evidence type="ECO:0000313" key="2">
    <source>
        <dbReference type="Proteomes" id="UP001159363"/>
    </source>
</evidence>
<reference evidence="1 2" key="1">
    <citation type="submission" date="2023-02" db="EMBL/GenBank/DDBJ databases">
        <title>LHISI_Scaffold_Assembly.</title>
        <authorList>
            <person name="Stuart O.P."/>
            <person name="Cleave R."/>
            <person name="Magrath M.J.L."/>
            <person name="Mikheyev A.S."/>
        </authorList>
    </citation>
    <scope>NUCLEOTIDE SEQUENCE [LARGE SCALE GENOMIC DNA]</scope>
    <source>
        <strain evidence="1">Daus_M_001</strain>
        <tissue evidence="1">Leg muscle</tissue>
    </source>
</reference>
<protein>
    <submittedName>
        <fullName evidence="1">Uncharacterized protein</fullName>
    </submittedName>
</protein>
<organism evidence="1 2">
    <name type="scientific">Dryococelus australis</name>
    <dbReference type="NCBI Taxonomy" id="614101"/>
    <lineage>
        <taxon>Eukaryota</taxon>
        <taxon>Metazoa</taxon>
        <taxon>Ecdysozoa</taxon>
        <taxon>Arthropoda</taxon>
        <taxon>Hexapoda</taxon>
        <taxon>Insecta</taxon>
        <taxon>Pterygota</taxon>
        <taxon>Neoptera</taxon>
        <taxon>Polyneoptera</taxon>
        <taxon>Phasmatodea</taxon>
        <taxon>Verophasmatodea</taxon>
        <taxon>Anareolatae</taxon>
        <taxon>Phasmatidae</taxon>
        <taxon>Eurycanthinae</taxon>
        <taxon>Dryococelus</taxon>
    </lineage>
</organism>
<accession>A0ABQ9GRW2</accession>
<dbReference type="Proteomes" id="UP001159363">
    <property type="component" value="Chromosome 8"/>
</dbReference>
<proteinExistence type="predicted"/>